<reference evidence="4" key="1">
    <citation type="journal article" date="2023" name="GigaByte">
        <title>Genome assembly of the bearded iris, Iris pallida Lam.</title>
        <authorList>
            <person name="Bruccoleri R.E."/>
            <person name="Oakeley E.J."/>
            <person name="Faust A.M.E."/>
            <person name="Altorfer M."/>
            <person name="Dessus-Babus S."/>
            <person name="Burckhardt D."/>
            <person name="Oertli M."/>
            <person name="Naumann U."/>
            <person name="Petersen F."/>
            <person name="Wong J."/>
        </authorList>
    </citation>
    <scope>NUCLEOTIDE SEQUENCE</scope>
    <source>
        <strain evidence="4">GSM-AAB239-AS_SAM_17_03QT</strain>
    </source>
</reference>
<protein>
    <submittedName>
        <fullName evidence="4">Alpha-taxilin</fullName>
    </submittedName>
</protein>
<gene>
    <name evidence="4" type="ORF">M6B38_323320</name>
</gene>
<dbReference type="Pfam" id="PF09728">
    <property type="entry name" value="Taxilin"/>
    <property type="match status" value="1"/>
</dbReference>
<organism evidence="4 5">
    <name type="scientific">Iris pallida</name>
    <name type="common">Sweet iris</name>
    <dbReference type="NCBI Taxonomy" id="29817"/>
    <lineage>
        <taxon>Eukaryota</taxon>
        <taxon>Viridiplantae</taxon>
        <taxon>Streptophyta</taxon>
        <taxon>Embryophyta</taxon>
        <taxon>Tracheophyta</taxon>
        <taxon>Spermatophyta</taxon>
        <taxon>Magnoliopsida</taxon>
        <taxon>Liliopsida</taxon>
        <taxon>Asparagales</taxon>
        <taxon>Iridaceae</taxon>
        <taxon>Iridoideae</taxon>
        <taxon>Irideae</taxon>
        <taxon>Iris</taxon>
    </lineage>
</organism>
<accession>A0AAX6HA49</accession>
<proteinExistence type="inferred from homology"/>
<keyword evidence="2" id="KW-0175">Coiled coil</keyword>
<dbReference type="Proteomes" id="UP001140949">
    <property type="component" value="Unassembled WGS sequence"/>
</dbReference>
<feature type="coiled-coil region" evidence="2">
    <location>
        <begin position="162"/>
        <end position="278"/>
    </location>
</feature>
<dbReference type="InterPro" id="IPR026183">
    <property type="entry name" value="Taxilin_fam"/>
</dbReference>
<reference evidence="4" key="2">
    <citation type="submission" date="2023-04" db="EMBL/GenBank/DDBJ databases">
        <authorList>
            <person name="Bruccoleri R.E."/>
            <person name="Oakeley E.J."/>
            <person name="Faust A.-M."/>
            <person name="Dessus-Babus S."/>
            <person name="Altorfer M."/>
            <person name="Burckhardt D."/>
            <person name="Oertli M."/>
            <person name="Naumann U."/>
            <person name="Petersen F."/>
            <person name="Wong J."/>
        </authorList>
    </citation>
    <scope>NUCLEOTIDE SEQUENCE</scope>
    <source>
        <strain evidence="4">GSM-AAB239-AS_SAM_17_03QT</strain>
        <tissue evidence="4">Leaf</tissue>
    </source>
</reference>
<feature type="region of interest" description="Disordered" evidence="3">
    <location>
        <begin position="1"/>
        <end position="102"/>
    </location>
</feature>
<dbReference type="EMBL" id="JANAVB010011200">
    <property type="protein sequence ID" value="KAJ6837713.1"/>
    <property type="molecule type" value="Genomic_DNA"/>
</dbReference>
<dbReference type="PANTHER" id="PTHR16127">
    <property type="entry name" value="TAXILIN"/>
    <property type="match status" value="1"/>
</dbReference>
<name>A0AAX6HA49_IRIPA</name>
<comment type="caution">
    <text evidence="4">The sequence shown here is derived from an EMBL/GenBank/DDBJ whole genome shotgun (WGS) entry which is preliminary data.</text>
</comment>
<comment type="similarity">
    <text evidence="1">Belongs to the taxilin family.</text>
</comment>
<keyword evidence="5" id="KW-1185">Reference proteome</keyword>
<evidence type="ECO:0000313" key="4">
    <source>
        <dbReference type="EMBL" id="KAJ6837713.1"/>
    </source>
</evidence>
<dbReference type="AlphaFoldDB" id="A0AAX6HA49"/>
<evidence type="ECO:0000256" key="3">
    <source>
        <dbReference type="SAM" id="MobiDB-lite"/>
    </source>
</evidence>
<evidence type="ECO:0000313" key="5">
    <source>
        <dbReference type="Proteomes" id="UP001140949"/>
    </source>
</evidence>
<feature type="region of interest" description="Disordered" evidence="3">
    <location>
        <begin position="399"/>
        <end position="425"/>
    </location>
</feature>
<sequence>METSPVNHRLPEADSLPDGFVETENITPSPAAAAAAEEEDPQQPDDGGSEKSANDDGGNGGGGGAAAPRDYKDLDSSSESSGGVFIVPSPEDTHQTSQQETEGCMELHTAESKERLTDGSSECSNFLKENVGVKRKVGKRSVKSEKELLELTLKYQKVIAERDSAVAIRERLESLCRELQRQNKMLMDECQRVSSEGHNMRVDLSTKFNDTIKDVGIKLEEQKDECIAQLKENQMLREKLKHLANQYALSEEQFSQKLKQKMLELQLADLKIQQQQERTAQEQTQIQLYVEQVTQLLATEKNLRLQLAADGEKFQQFQDALLKSNEVFETFKQEMEKMAKLIKELKKENEFLKSKCEKSDIALLKLVEERELMKKQFEKVKNQKEKLESLCRSLQAERKNNTVASTTNTSTVNEQVKVGASDSEL</sequence>
<evidence type="ECO:0000256" key="2">
    <source>
        <dbReference type="SAM" id="Coils"/>
    </source>
</evidence>
<dbReference type="GO" id="GO:0019905">
    <property type="term" value="F:syntaxin binding"/>
    <property type="evidence" value="ECO:0007669"/>
    <property type="project" value="InterPro"/>
</dbReference>
<feature type="compositionally biased region" description="Low complexity" evidence="3">
    <location>
        <begin position="401"/>
        <end position="413"/>
    </location>
</feature>
<dbReference type="PANTHER" id="PTHR16127:SF13">
    <property type="entry name" value="GH01188P"/>
    <property type="match status" value="1"/>
</dbReference>
<evidence type="ECO:0000256" key="1">
    <source>
        <dbReference type="ARBA" id="ARBA00009550"/>
    </source>
</evidence>